<dbReference type="AlphaFoldDB" id="A0A0J0XQW6"/>
<organism evidence="1 2">
    <name type="scientific">Cutaneotrichosporon oleaginosum</name>
    <dbReference type="NCBI Taxonomy" id="879819"/>
    <lineage>
        <taxon>Eukaryota</taxon>
        <taxon>Fungi</taxon>
        <taxon>Dikarya</taxon>
        <taxon>Basidiomycota</taxon>
        <taxon>Agaricomycotina</taxon>
        <taxon>Tremellomycetes</taxon>
        <taxon>Trichosporonales</taxon>
        <taxon>Trichosporonaceae</taxon>
        <taxon>Cutaneotrichosporon</taxon>
    </lineage>
</organism>
<sequence>MVSAHAAMGARWQCAASGRMWQSLSRTWGWRWIWAMVATISWPGVSEELECEAGG</sequence>
<name>A0A0J0XQW6_9TREE</name>
<reference evidence="1 2" key="1">
    <citation type="submission" date="2015-03" db="EMBL/GenBank/DDBJ databases">
        <title>Genomics and transcriptomics of the oil-accumulating basidiomycete yeast T. oleaginosus allow insights into substrate utilization and the diverse evolutionary trajectories of mating systems in fungi.</title>
        <authorList>
            <consortium name="DOE Joint Genome Institute"/>
            <person name="Kourist R."/>
            <person name="Kracht O."/>
            <person name="Bracharz F."/>
            <person name="Lipzen A."/>
            <person name="Nolan M."/>
            <person name="Ohm R."/>
            <person name="Grigoriev I."/>
            <person name="Sun S."/>
            <person name="Heitman J."/>
            <person name="Bruck T."/>
            <person name="Nowrousian M."/>
        </authorList>
    </citation>
    <scope>NUCLEOTIDE SEQUENCE [LARGE SCALE GENOMIC DNA]</scope>
    <source>
        <strain evidence="1 2">IBC0246</strain>
    </source>
</reference>
<protein>
    <submittedName>
        <fullName evidence="1">Uncharacterized protein</fullName>
    </submittedName>
</protein>
<gene>
    <name evidence="1" type="ORF">CC85DRAFT_47450</name>
</gene>
<dbReference type="EMBL" id="KQ087194">
    <property type="protein sequence ID" value="KLT43470.1"/>
    <property type="molecule type" value="Genomic_DNA"/>
</dbReference>
<dbReference type="GeneID" id="28987804"/>
<proteinExistence type="predicted"/>
<accession>A0A0J0XQW6</accession>
<dbReference type="Proteomes" id="UP000053611">
    <property type="component" value="Unassembled WGS sequence"/>
</dbReference>
<dbReference type="RefSeq" id="XP_018279961.1">
    <property type="nucleotide sequence ID" value="XM_018427201.1"/>
</dbReference>
<evidence type="ECO:0000313" key="1">
    <source>
        <dbReference type="EMBL" id="KLT43470.1"/>
    </source>
</evidence>
<keyword evidence="2" id="KW-1185">Reference proteome</keyword>
<dbReference type="OrthoDB" id="441446at2759"/>
<evidence type="ECO:0000313" key="2">
    <source>
        <dbReference type="Proteomes" id="UP000053611"/>
    </source>
</evidence>